<reference evidence="9 10" key="1">
    <citation type="submission" date="2020-08" db="EMBL/GenBank/DDBJ databases">
        <authorList>
            <person name="Hejnol A."/>
        </authorList>
    </citation>
    <scope>NUCLEOTIDE SEQUENCE [LARGE SCALE GENOMIC DNA]</scope>
</reference>
<feature type="compositionally biased region" description="Acidic residues" evidence="6">
    <location>
        <begin position="360"/>
        <end position="370"/>
    </location>
</feature>
<dbReference type="InterPro" id="IPR009011">
    <property type="entry name" value="Man6P_isomerase_rcpt-bd_dom_sf"/>
</dbReference>
<protein>
    <recommendedName>
        <fullName evidence="1">Glucosidase 2 subunit beta</fullName>
    </recommendedName>
</protein>
<evidence type="ECO:0000256" key="2">
    <source>
        <dbReference type="ARBA" id="ARBA00022729"/>
    </source>
</evidence>
<dbReference type="Pfam" id="PF13015">
    <property type="entry name" value="PRKCSH_1"/>
    <property type="match status" value="1"/>
</dbReference>
<dbReference type="Proteomes" id="UP000549394">
    <property type="component" value="Unassembled WGS sequence"/>
</dbReference>
<dbReference type="PROSITE" id="PS00018">
    <property type="entry name" value="EF_HAND_1"/>
    <property type="match status" value="1"/>
</dbReference>
<dbReference type="GO" id="GO:0005509">
    <property type="term" value="F:calcium ion binding"/>
    <property type="evidence" value="ECO:0007669"/>
    <property type="project" value="InterPro"/>
</dbReference>
<sequence>MSAPIRFSTNFLKSSLKLCNIVAFALILLIQLPYTAANLPRGVMPAAASLYTDSGLFTCFSWDGSRAVPSPISIERDKINDDYCDCPDGSDEPGTSACSNGIFFCENKGFVPTKLVSSRVNDGICDCCDGSDEYASNANCQDDCFARGTKLREEKEKERILLEEGHKIYETYCSEGQTFKKNQEDQLTKLGNDIEELQKQWDEINRIKEEKEIPEKAAKAKHEAAWKEEKEKKNAEQVHLKGITAFHELDSDGNGLVSIEEMQKHIEFDIDRNGEVASEEAKEYLEDNETIDEVLFMEKVWPSIREIYTAAKPPEQKKGDDEDTPPIPQDEEEEEETDDENDNPESHQAPTDNENKDNPTESEDEMPEYDDETKALIEAAEQARSSFNEIDQKIKDIKKDISDIEADLKIDYGPNNEFQKVKEGGCIEYTDREYTYKLCPFDRASQRPKDGGVETTLGYWGLWNGPSDNLYSSMKYEKGQNCWNGPDRSVVVKVSCGTENQIISASEPSRCEYEFQFKSPAACGKTFSDLNKTDPEHDEL</sequence>
<comment type="caution">
    <text evidence="9">The sequence shown here is derived from an EMBL/GenBank/DDBJ whole genome shotgun (WGS) entry which is preliminary data.</text>
</comment>
<name>A0A7I8V4K5_9ANNE</name>
<dbReference type="Pfam" id="PF12999">
    <property type="entry name" value="PRKCSH-like"/>
    <property type="match status" value="1"/>
</dbReference>
<feature type="domain" description="EF-hand" evidence="7">
    <location>
        <begin position="245"/>
        <end position="272"/>
    </location>
</feature>
<evidence type="ECO:0000256" key="5">
    <source>
        <dbReference type="SAM" id="Coils"/>
    </source>
</evidence>
<dbReference type="PROSITE" id="PS50222">
    <property type="entry name" value="EF_HAND_2"/>
    <property type="match status" value="1"/>
</dbReference>
<dbReference type="SUPFAM" id="SSF50911">
    <property type="entry name" value="Mannose 6-phosphate receptor domain"/>
    <property type="match status" value="1"/>
</dbReference>
<feature type="domain" description="MRH" evidence="8">
    <location>
        <begin position="424"/>
        <end position="525"/>
    </location>
</feature>
<dbReference type="PROSITE" id="PS51914">
    <property type="entry name" value="MRH"/>
    <property type="match status" value="1"/>
</dbReference>
<dbReference type="InterPro" id="IPR002048">
    <property type="entry name" value="EF_hand_dom"/>
</dbReference>
<dbReference type="InterPro" id="IPR044865">
    <property type="entry name" value="MRH_dom"/>
</dbReference>
<keyword evidence="10" id="KW-1185">Reference proteome</keyword>
<keyword evidence="2" id="KW-0732">Signal</keyword>
<dbReference type="PANTHER" id="PTHR12630:SF1">
    <property type="entry name" value="GLUCOSIDASE 2 SUBUNIT BETA"/>
    <property type="match status" value="1"/>
</dbReference>
<gene>
    <name evidence="9" type="ORF">DGYR_LOCUS476</name>
</gene>
<organism evidence="9 10">
    <name type="scientific">Dimorphilus gyrociliatus</name>
    <dbReference type="NCBI Taxonomy" id="2664684"/>
    <lineage>
        <taxon>Eukaryota</taxon>
        <taxon>Metazoa</taxon>
        <taxon>Spiralia</taxon>
        <taxon>Lophotrochozoa</taxon>
        <taxon>Annelida</taxon>
        <taxon>Polychaeta</taxon>
        <taxon>Polychaeta incertae sedis</taxon>
        <taxon>Dinophilidae</taxon>
        <taxon>Dimorphilus</taxon>
    </lineage>
</organism>
<evidence type="ECO:0000256" key="1">
    <source>
        <dbReference type="ARBA" id="ARBA00022387"/>
    </source>
</evidence>
<dbReference type="EMBL" id="CAJFCJ010000001">
    <property type="protein sequence ID" value="CAD5111144.1"/>
    <property type="molecule type" value="Genomic_DNA"/>
</dbReference>
<evidence type="ECO:0000256" key="3">
    <source>
        <dbReference type="ARBA" id="ARBA00022824"/>
    </source>
</evidence>
<proteinExistence type="predicted"/>
<dbReference type="InterPro" id="IPR018247">
    <property type="entry name" value="EF_Hand_1_Ca_BS"/>
</dbReference>
<evidence type="ECO:0000259" key="8">
    <source>
        <dbReference type="PROSITE" id="PS51914"/>
    </source>
</evidence>
<dbReference type="GO" id="GO:0006491">
    <property type="term" value="P:N-glycan processing"/>
    <property type="evidence" value="ECO:0007669"/>
    <property type="project" value="TreeGrafter"/>
</dbReference>
<evidence type="ECO:0000256" key="6">
    <source>
        <dbReference type="SAM" id="MobiDB-lite"/>
    </source>
</evidence>
<dbReference type="InterPro" id="IPR028146">
    <property type="entry name" value="PRKCSH_N"/>
</dbReference>
<dbReference type="InterPro" id="IPR039794">
    <property type="entry name" value="Gtb1-like"/>
</dbReference>
<keyword evidence="5" id="KW-0175">Coiled coil</keyword>
<evidence type="ECO:0000313" key="10">
    <source>
        <dbReference type="Proteomes" id="UP000549394"/>
    </source>
</evidence>
<evidence type="ECO:0000313" key="9">
    <source>
        <dbReference type="EMBL" id="CAD5111144.1"/>
    </source>
</evidence>
<dbReference type="InterPro" id="IPR036607">
    <property type="entry name" value="PRKCSH"/>
</dbReference>
<keyword evidence="3" id="KW-0256">Endoplasmic reticulum</keyword>
<evidence type="ECO:0000259" key="7">
    <source>
        <dbReference type="PROSITE" id="PS50222"/>
    </source>
</evidence>
<evidence type="ECO:0000256" key="4">
    <source>
        <dbReference type="ARBA" id="ARBA00023157"/>
    </source>
</evidence>
<accession>A0A7I8V4K5</accession>
<dbReference type="OrthoDB" id="28322at2759"/>
<dbReference type="AlphaFoldDB" id="A0A7I8V4K5"/>
<feature type="coiled-coil region" evidence="5">
    <location>
        <begin position="380"/>
        <end position="407"/>
    </location>
</feature>
<dbReference type="PANTHER" id="PTHR12630">
    <property type="entry name" value="N-LINKED OLIGOSACCHARIDE PROCESSING"/>
    <property type="match status" value="1"/>
</dbReference>
<dbReference type="GO" id="GO:0017177">
    <property type="term" value="C:glucosidase II complex"/>
    <property type="evidence" value="ECO:0007669"/>
    <property type="project" value="TreeGrafter"/>
</dbReference>
<feature type="region of interest" description="Disordered" evidence="6">
    <location>
        <begin position="311"/>
        <end position="370"/>
    </location>
</feature>
<keyword evidence="4" id="KW-1015">Disulfide bond</keyword>
<feature type="compositionally biased region" description="Acidic residues" evidence="6">
    <location>
        <begin position="321"/>
        <end position="343"/>
    </location>
</feature>
<dbReference type="Gene3D" id="2.70.130.10">
    <property type="entry name" value="Mannose-6-phosphate receptor binding domain"/>
    <property type="match status" value="1"/>
</dbReference>